<gene>
    <name evidence="2" type="ORF">E1B03_13790</name>
</gene>
<evidence type="ECO:0000313" key="2">
    <source>
        <dbReference type="EMBL" id="QBM23442.1"/>
    </source>
</evidence>
<reference evidence="2 3" key="1">
    <citation type="submission" date="2019-03" db="EMBL/GenBank/DDBJ databases">
        <title>Complete genome sequence of an arsenate-respiring bacteria, Citrobacter sp. LY-1.</title>
        <authorList>
            <person name="Wang H."/>
            <person name="Liu Y."/>
            <person name="Li Q."/>
            <person name="Huang J."/>
        </authorList>
    </citation>
    <scope>NUCLEOTIDE SEQUENCE [LARGE SCALE GENOMIC DNA]</scope>
    <source>
        <strain evidence="2 3">LY-1</strain>
    </source>
</reference>
<dbReference type="AlphaFoldDB" id="A0A4P6WNQ6"/>
<evidence type="ECO:0000256" key="1">
    <source>
        <dbReference type="SAM" id="Phobius"/>
    </source>
</evidence>
<keyword evidence="1" id="KW-0472">Membrane</keyword>
<sequence length="67" mass="7828">MTFYHYLAIYVVGVVIMFALLIRGDKIHDIEFDLRDTLITSLLWLFYVVAISCVIIYVSFTQKKPPN</sequence>
<keyword evidence="1" id="KW-1133">Transmembrane helix</keyword>
<dbReference type="EMBL" id="CP037864">
    <property type="protein sequence ID" value="QBM23442.1"/>
    <property type="molecule type" value="Genomic_DNA"/>
</dbReference>
<name>A0A4P6WNQ6_9ENTR</name>
<dbReference type="Proteomes" id="UP000293850">
    <property type="component" value="Chromosome"/>
</dbReference>
<dbReference type="KEGG" id="cars:E1B03_13790"/>
<protein>
    <submittedName>
        <fullName evidence="2">Oxidoreductase</fullName>
    </submittedName>
</protein>
<proteinExistence type="predicted"/>
<evidence type="ECO:0000313" key="3">
    <source>
        <dbReference type="Proteomes" id="UP000293850"/>
    </source>
</evidence>
<keyword evidence="3" id="KW-1185">Reference proteome</keyword>
<organism evidence="2 3">
    <name type="scientific">Citrobacter arsenatis</name>
    <dbReference type="NCBI Taxonomy" id="2546350"/>
    <lineage>
        <taxon>Bacteria</taxon>
        <taxon>Pseudomonadati</taxon>
        <taxon>Pseudomonadota</taxon>
        <taxon>Gammaproteobacteria</taxon>
        <taxon>Enterobacterales</taxon>
        <taxon>Enterobacteriaceae</taxon>
        <taxon>Citrobacter</taxon>
    </lineage>
</organism>
<feature type="transmembrane region" description="Helical" evidence="1">
    <location>
        <begin position="6"/>
        <end position="22"/>
    </location>
</feature>
<feature type="transmembrane region" description="Helical" evidence="1">
    <location>
        <begin position="42"/>
        <end position="60"/>
    </location>
</feature>
<keyword evidence="1" id="KW-0812">Transmembrane</keyword>
<accession>A0A4P6WNQ6</accession>